<dbReference type="EMBL" id="JAVFHQ010000003">
    <property type="protein sequence ID" value="KAK4549676.1"/>
    <property type="molecule type" value="Genomic_DNA"/>
</dbReference>
<evidence type="ECO:0000256" key="4">
    <source>
        <dbReference type="ARBA" id="ARBA00038493"/>
    </source>
</evidence>
<comment type="similarity">
    <text evidence="4">Belongs to the peptidase C56 family. HSP31-like subfamily.</text>
</comment>
<dbReference type="GO" id="GO:0019172">
    <property type="term" value="F:glyoxalase III activity"/>
    <property type="evidence" value="ECO:0007669"/>
    <property type="project" value="UniProtKB-EC"/>
</dbReference>
<proteinExistence type="inferred from homology"/>
<keyword evidence="2" id="KW-0346">Stress response</keyword>
<evidence type="ECO:0000256" key="1">
    <source>
        <dbReference type="ARBA" id="ARBA00013134"/>
    </source>
</evidence>
<dbReference type="SUPFAM" id="SSF52317">
    <property type="entry name" value="Class I glutamine amidotransferase-like"/>
    <property type="match status" value="1"/>
</dbReference>
<dbReference type="PANTHER" id="PTHR48094">
    <property type="entry name" value="PROTEIN/NUCLEIC ACID DEGLYCASE DJ-1-RELATED"/>
    <property type="match status" value="1"/>
</dbReference>
<reference evidence="7 8" key="1">
    <citation type="submission" date="2021-11" db="EMBL/GenBank/DDBJ databases">
        <title>Black yeast isolated from Biological Soil Crust.</title>
        <authorList>
            <person name="Kurbessoian T."/>
        </authorList>
    </citation>
    <scope>NUCLEOTIDE SEQUENCE [LARGE SCALE GENOMIC DNA]</scope>
    <source>
        <strain evidence="7 8">CCFEE 5522</strain>
    </source>
</reference>
<evidence type="ECO:0000313" key="8">
    <source>
        <dbReference type="Proteomes" id="UP001324427"/>
    </source>
</evidence>
<dbReference type="GO" id="GO:0005737">
    <property type="term" value="C:cytoplasm"/>
    <property type="evidence" value="ECO:0007669"/>
    <property type="project" value="TreeGrafter"/>
</dbReference>
<sequence>MSPQVLFVLSSHAKVEGTPDVYTGWFLSELAHPYGALAPHAKIVIASPQGGEAPLNGHSIEMATDTESKRFLAEKRHVWESTEKLETFLGRAEEFEAIFFVGGAGPMFDLAESNVSHQIIREFHAAGKVVSAVCSGSAALAKVKLDDGTYLIAGQRVTGFSNAEEKDTGLGHEVPFFLETELKKNAGGQEFYESTAPWSPKVVVSSEHGKLITGQNPASAKPIAEAILAAISKA</sequence>
<dbReference type="CDD" id="cd03141">
    <property type="entry name" value="GATase1_Hsp31_like"/>
    <property type="match status" value="1"/>
</dbReference>
<evidence type="ECO:0000313" key="7">
    <source>
        <dbReference type="EMBL" id="KAK4549676.1"/>
    </source>
</evidence>
<evidence type="ECO:0000259" key="6">
    <source>
        <dbReference type="Pfam" id="PF01965"/>
    </source>
</evidence>
<organism evidence="7 8">
    <name type="scientific">Oleoguttula mirabilis</name>
    <dbReference type="NCBI Taxonomy" id="1507867"/>
    <lineage>
        <taxon>Eukaryota</taxon>
        <taxon>Fungi</taxon>
        <taxon>Dikarya</taxon>
        <taxon>Ascomycota</taxon>
        <taxon>Pezizomycotina</taxon>
        <taxon>Dothideomycetes</taxon>
        <taxon>Dothideomycetidae</taxon>
        <taxon>Mycosphaerellales</taxon>
        <taxon>Teratosphaeriaceae</taxon>
        <taxon>Oleoguttula</taxon>
    </lineage>
</organism>
<dbReference type="InterPro" id="IPR002818">
    <property type="entry name" value="DJ-1/PfpI"/>
</dbReference>
<gene>
    <name evidence="7" type="ORF">LTR36_004977</name>
</gene>
<evidence type="ECO:0000256" key="5">
    <source>
        <dbReference type="ARBA" id="ARBA00048082"/>
    </source>
</evidence>
<keyword evidence="3" id="KW-0456">Lyase</keyword>
<protein>
    <recommendedName>
        <fullName evidence="1">D-lactate dehydratase</fullName>
        <ecNumber evidence="1">4.2.1.130</ecNumber>
    </recommendedName>
</protein>
<dbReference type="InterPro" id="IPR029062">
    <property type="entry name" value="Class_I_gatase-like"/>
</dbReference>
<feature type="domain" description="DJ-1/PfpI" evidence="6">
    <location>
        <begin position="91"/>
        <end position="229"/>
    </location>
</feature>
<dbReference type="Gene3D" id="3.40.50.880">
    <property type="match status" value="1"/>
</dbReference>
<dbReference type="Proteomes" id="UP001324427">
    <property type="component" value="Unassembled WGS sequence"/>
</dbReference>
<dbReference type="Pfam" id="PF01965">
    <property type="entry name" value="DJ-1_PfpI"/>
    <property type="match status" value="1"/>
</dbReference>
<comment type="caution">
    <text evidence="7">The sequence shown here is derived from an EMBL/GenBank/DDBJ whole genome shotgun (WGS) entry which is preliminary data.</text>
</comment>
<keyword evidence="8" id="KW-1185">Reference proteome</keyword>
<dbReference type="AlphaFoldDB" id="A0AAV9JVP5"/>
<dbReference type="InterPro" id="IPR050325">
    <property type="entry name" value="Prot/Nucl_acid_deglycase"/>
</dbReference>
<accession>A0AAV9JVP5</accession>
<name>A0AAV9JVP5_9PEZI</name>
<evidence type="ECO:0000256" key="3">
    <source>
        <dbReference type="ARBA" id="ARBA00023239"/>
    </source>
</evidence>
<evidence type="ECO:0000256" key="2">
    <source>
        <dbReference type="ARBA" id="ARBA00023016"/>
    </source>
</evidence>
<dbReference type="GO" id="GO:0019243">
    <property type="term" value="P:methylglyoxal catabolic process to D-lactate via S-lactoyl-glutathione"/>
    <property type="evidence" value="ECO:0007669"/>
    <property type="project" value="TreeGrafter"/>
</dbReference>
<comment type="catalytic activity">
    <reaction evidence="5">
        <text>methylglyoxal + H2O = (R)-lactate + H(+)</text>
        <dbReference type="Rhea" id="RHEA:27754"/>
        <dbReference type="ChEBI" id="CHEBI:15377"/>
        <dbReference type="ChEBI" id="CHEBI:15378"/>
        <dbReference type="ChEBI" id="CHEBI:16004"/>
        <dbReference type="ChEBI" id="CHEBI:17158"/>
        <dbReference type="EC" id="4.2.1.130"/>
    </reaction>
</comment>
<dbReference type="EC" id="4.2.1.130" evidence="1"/>
<dbReference type="PANTHER" id="PTHR48094:SF11">
    <property type="entry name" value="GLUTATHIONE-INDEPENDENT GLYOXALASE HSP31-RELATED"/>
    <property type="match status" value="1"/>
</dbReference>